<evidence type="ECO:0000256" key="2">
    <source>
        <dbReference type="ARBA" id="ARBA00022553"/>
    </source>
</evidence>
<dbReference type="PROSITE" id="PS50110">
    <property type="entry name" value="RESPONSE_REGULATORY"/>
    <property type="match status" value="1"/>
</dbReference>
<evidence type="ECO:0000313" key="13">
    <source>
        <dbReference type="Proteomes" id="UP000245412"/>
    </source>
</evidence>
<evidence type="ECO:0000256" key="4">
    <source>
        <dbReference type="ARBA" id="ARBA00023015"/>
    </source>
</evidence>
<dbReference type="PANTHER" id="PTHR48111">
    <property type="entry name" value="REGULATOR OF RPOS"/>
    <property type="match status" value="1"/>
</dbReference>
<keyword evidence="2 8" id="KW-0597">Phosphoprotein</keyword>
<evidence type="ECO:0000259" key="10">
    <source>
        <dbReference type="PROSITE" id="PS50110"/>
    </source>
</evidence>
<dbReference type="GO" id="GO:0005829">
    <property type="term" value="C:cytosol"/>
    <property type="evidence" value="ECO:0007669"/>
    <property type="project" value="TreeGrafter"/>
</dbReference>
<dbReference type="InterPro" id="IPR011006">
    <property type="entry name" value="CheY-like_superfamily"/>
</dbReference>
<evidence type="ECO:0000313" key="12">
    <source>
        <dbReference type="EMBL" id="PWJ73108.1"/>
    </source>
</evidence>
<dbReference type="InterPro" id="IPR001789">
    <property type="entry name" value="Sig_transdc_resp-reg_receiver"/>
</dbReference>
<dbReference type="EMBL" id="QGGY01000014">
    <property type="protein sequence ID" value="PWJ73108.1"/>
    <property type="molecule type" value="Genomic_DNA"/>
</dbReference>
<feature type="domain" description="Response regulatory" evidence="10">
    <location>
        <begin position="2"/>
        <end position="116"/>
    </location>
</feature>
<comment type="function">
    <text evidence="7">May play the central regulatory role in sporulation. It may be an element of the effector pathway responsible for the activation of sporulation genes in response to nutritional stress. Spo0A may act in concert with spo0H (a sigma factor) to control the expression of some genes that are critical to the sporulation process.</text>
</comment>
<evidence type="ECO:0000256" key="7">
    <source>
        <dbReference type="ARBA" id="ARBA00024867"/>
    </source>
</evidence>
<dbReference type="GO" id="GO:0032993">
    <property type="term" value="C:protein-DNA complex"/>
    <property type="evidence" value="ECO:0007669"/>
    <property type="project" value="TreeGrafter"/>
</dbReference>
<dbReference type="GO" id="GO:0006355">
    <property type="term" value="P:regulation of DNA-templated transcription"/>
    <property type="evidence" value="ECO:0007669"/>
    <property type="project" value="InterPro"/>
</dbReference>
<dbReference type="Gene3D" id="6.10.250.690">
    <property type="match status" value="1"/>
</dbReference>
<dbReference type="RefSeq" id="WP_109747970.1">
    <property type="nucleotide sequence ID" value="NZ_CABJAT010000008.1"/>
</dbReference>
<protein>
    <recommendedName>
        <fullName evidence="1">Stage 0 sporulation protein A homolog</fullName>
    </recommendedName>
</protein>
<dbReference type="PANTHER" id="PTHR48111:SF22">
    <property type="entry name" value="REGULATOR OF RPOS"/>
    <property type="match status" value="1"/>
</dbReference>
<dbReference type="SMART" id="SM00448">
    <property type="entry name" value="REC"/>
    <property type="match status" value="1"/>
</dbReference>
<keyword evidence="6" id="KW-0804">Transcription</keyword>
<dbReference type="InterPro" id="IPR039420">
    <property type="entry name" value="WalR-like"/>
</dbReference>
<accession>A0AB73T016</accession>
<comment type="caution">
    <text evidence="12">The sequence shown here is derived from an EMBL/GenBank/DDBJ whole genome shotgun (WGS) entry which is preliminary data.</text>
</comment>
<feature type="DNA-binding region" description="OmpR/PhoB-type" evidence="9">
    <location>
        <begin position="124"/>
        <end position="222"/>
    </location>
</feature>
<evidence type="ECO:0000256" key="5">
    <source>
        <dbReference type="ARBA" id="ARBA00023125"/>
    </source>
</evidence>
<dbReference type="InterPro" id="IPR001867">
    <property type="entry name" value="OmpR/PhoB-type_DNA-bd"/>
</dbReference>
<dbReference type="AlphaFoldDB" id="A0AB73T016"/>
<dbReference type="Proteomes" id="UP000245412">
    <property type="component" value="Unassembled WGS sequence"/>
</dbReference>
<keyword evidence="4" id="KW-0805">Transcription regulation</keyword>
<dbReference type="GO" id="GO:0000156">
    <property type="term" value="F:phosphorelay response regulator activity"/>
    <property type="evidence" value="ECO:0007669"/>
    <property type="project" value="TreeGrafter"/>
</dbReference>
<keyword evidence="5 9" id="KW-0238">DNA-binding</keyword>
<sequence>MRILIVEDEVRLADALGQIMEEAKYMADVVYNGIDGLAYAVSGIYDVIVLDVMLPGKNGFDIVKELRAAKIATPVIMLTARDDVNDKIMGLDKGADDYMTKPFVPEELLARIRALSRRQGDVVLEELSFADLTLNLSTCDLWCGAKSIHLGYKEFEILKILMSSPGILISKEILITKVWGNDSNAEDNNVEAYISFLRKKFFYLGSSTSIGTVRKMGYRLEAGND</sequence>
<feature type="domain" description="OmpR/PhoB-type" evidence="11">
    <location>
        <begin position="124"/>
        <end position="222"/>
    </location>
</feature>
<keyword evidence="13" id="KW-1185">Reference proteome</keyword>
<evidence type="ECO:0000256" key="9">
    <source>
        <dbReference type="PROSITE-ProRule" id="PRU01091"/>
    </source>
</evidence>
<evidence type="ECO:0000256" key="3">
    <source>
        <dbReference type="ARBA" id="ARBA00023012"/>
    </source>
</evidence>
<dbReference type="SUPFAM" id="SSF46894">
    <property type="entry name" value="C-terminal effector domain of the bipartite response regulators"/>
    <property type="match status" value="1"/>
</dbReference>
<organism evidence="12 13">
    <name type="scientific">Murimonas intestini</name>
    <dbReference type="NCBI Taxonomy" id="1337051"/>
    <lineage>
        <taxon>Bacteria</taxon>
        <taxon>Bacillati</taxon>
        <taxon>Bacillota</taxon>
        <taxon>Clostridia</taxon>
        <taxon>Lachnospirales</taxon>
        <taxon>Lachnospiraceae</taxon>
        <taxon>Murimonas</taxon>
    </lineage>
</organism>
<dbReference type="PROSITE" id="PS51755">
    <property type="entry name" value="OMPR_PHOB"/>
    <property type="match status" value="1"/>
</dbReference>
<name>A0AB73T016_9FIRM</name>
<dbReference type="SMART" id="SM00862">
    <property type="entry name" value="Trans_reg_C"/>
    <property type="match status" value="1"/>
</dbReference>
<evidence type="ECO:0000256" key="8">
    <source>
        <dbReference type="PROSITE-ProRule" id="PRU00169"/>
    </source>
</evidence>
<reference evidence="12 13" key="1">
    <citation type="submission" date="2018-05" db="EMBL/GenBank/DDBJ databases">
        <authorList>
            <person name="Goeker M."/>
            <person name="Huntemann M."/>
            <person name="Clum A."/>
            <person name="Pillay M."/>
            <person name="Palaniappan K."/>
            <person name="Varghese N."/>
            <person name="Mikhailova N."/>
            <person name="Stamatis D."/>
            <person name="Reddy T."/>
            <person name="Daum C."/>
            <person name="Shapiro N."/>
            <person name="Ivanova N."/>
            <person name="Kyrpides N."/>
            <person name="Woyke T."/>
        </authorList>
    </citation>
    <scope>NUCLEOTIDE SEQUENCE [LARGE SCALE GENOMIC DNA]</scope>
    <source>
        <strain evidence="12 13">DSM 26524</strain>
    </source>
</reference>
<evidence type="ECO:0000259" key="11">
    <source>
        <dbReference type="PROSITE" id="PS51755"/>
    </source>
</evidence>
<dbReference type="InterPro" id="IPR016032">
    <property type="entry name" value="Sig_transdc_resp-reg_C-effctor"/>
</dbReference>
<gene>
    <name evidence="12" type="ORF">C7383_11476</name>
</gene>
<dbReference type="Gene3D" id="1.10.10.10">
    <property type="entry name" value="Winged helix-like DNA-binding domain superfamily/Winged helix DNA-binding domain"/>
    <property type="match status" value="1"/>
</dbReference>
<dbReference type="FunFam" id="3.40.50.2300:FF:000001">
    <property type="entry name" value="DNA-binding response regulator PhoB"/>
    <property type="match status" value="1"/>
</dbReference>
<keyword evidence="3" id="KW-0902">Two-component regulatory system</keyword>
<evidence type="ECO:0000256" key="1">
    <source>
        <dbReference type="ARBA" id="ARBA00018672"/>
    </source>
</evidence>
<dbReference type="Pfam" id="PF00486">
    <property type="entry name" value="Trans_reg_C"/>
    <property type="match status" value="1"/>
</dbReference>
<dbReference type="CDD" id="cd00383">
    <property type="entry name" value="trans_reg_C"/>
    <property type="match status" value="1"/>
</dbReference>
<dbReference type="Pfam" id="PF00072">
    <property type="entry name" value="Response_reg"/>
    <property type="match status" value="1"/>
</dbReference>
<dbReference type="Gene3D" id="3.40.50.2300">
    <property type="match status" value="1"/>
</dbReference>
<feature type="modified residue" description="4-aspartylphosphate" evidence="8">
    <location>
        <position position="51"/>
    </location>
</feature>
<dbReference type="GO" id="GO:0000976">
    <property type="term" value="F:transcription cis-regulatory region binding"/>
    <property type="evidence" value="ECO:0007669"/>
    <property type="project" value="TreeGrafter"/>
</dbReference>
<evidence type="ECO:0000256" key="6">
    <source>
        <dbReference type="ARBA" id="ARBA00023163"/>
    </source>
</evidence>
<proteinExistence type="predicted"/>
<dbReference type="SUPFAM" id="SSF52172">
    <property type="entry name" value="CheY-like"/>
    <property type="match status" value="1"/>
</dbReference>
<dbReference type="InterPro" id="IPR036388">
    <property type="entry name" value="WH-like_DNA-bd_sf"/>
</dbReference>